<reference evidence="3" key="1">
    <citation type="journal article" date="2019" name="Int. J. Syst. Evol. Microbiol.">
        <title>The Global Catalogue of Microorganisms (GCM) 10K type strain sequencing project: providing services to taxonomists for standard genome sequencing and annotation.</title>
        <authorList>
            <consortium name="The Broad Institute Genomics Platform"/>
            <consortium name="The Broad Institute Genome Sequencing Center for Infectious Disease"/>
            <person name="Wu L."/>
            <person name="Ma J."/>
        </authorList>
    </citation>
    <scope>NUCLEOTIDE SEQUENCE [LARGE SCALE GENOMIC DNA]</scope>
    <source>
        <strain evidence="3">CCUG 56401</strain>
    </source>
</reference>
<organism evidence="2 3">
    <name type="scientific">Saccharopolyspora rosea</name>
    <dbReference type="NCBI Taxonomy" id="524884"/>
    <lineage>
        <taxon>Bacteria</taxon>
        <taxon>Bacillati</taxon>
        <taxon>Actinomycetota</taxon>
        <taxon>Actinomycetes</taxon>
        <taxon>Pseudonocardiales</taxon>
        <taxon>Pseudonocardiaceae</taxon>
        <taxon>Saccharopolyspora</taxon>
    </lineage>
</organism>
<dbReference type="Gene3D" id="3.40.50.1950">
    <property type="entry name" value="Flavin prenyltransferase-like"/>
    <property type="match status" value="1"/>
</dbReference>
<dbReference type="SUPFAM" id="SSF52507">
    <property type="entry name" value="Homo-oligomeric flavin-containing Cys decarboxylases, HFCD"/>
    <property type="match status" value="1"/>
</dbReference>
<name>A0ABW3FKR2_9PSEU</name>
<dbReference type="InterPro" id="IPR003382">
    <property type="entry name" value="Flavoprotein"/>
</dbReference>
<feature type="domain" description="Flavoprotein" evidence="1">
    <location>
        <begin position="20"/>
        <end position="137"/>
    </location>
</feature>
<comment type="caution">
    <text evidence="2">The sequence shown here is derived from an EMBL/GenBank/DDBJ whole genome shotgun (WGS) entry which is preliminary data.</text>
</comment>
<evidence type="ECO:0000313" key="3">
    <source>
        <dbReference type="Proteomes" id="UP001597018"/>
    </source>
</evidence>
<gene>
    <name evidence="2" type="ORF">ACFQ16_04920</name>
</gene>
<evidence type="ECO:0000259" key="1">
    <source>
        <dbReference type="Pfam" id="PF02441"/>
    </source>
</evidence>
<dbReference type="Proteomes" id="UP001597018">
    <property type="component" value="Unassembled WGS sequence"/>
</dbReference>
<dbReference type="RefSeq" id="WP_345601359.1">
    <property type="nucleotide sequence ID" value="NZ_BAABLT010000033.1"/>
</dbReference>
<accession>A0ABW3FKR2</accession>
<dbReference type="PANTHER" id="PTHR14359:SF6">
    <property type="entry name" value="PHOSPHOPANTOTHENOYLCYSTEINE DECARBOXYLASE"/>
    <property type="match status" value="1"/>
</dbReference>
<dbReference type="EMBL" id="JBHTIW010000002">
    <property type="protein sequence ID" value="MFD0919081.1"/>
    <property type="molecule type" value="Genomic_DNA"/>
</dbReference>
<proteinExistence type="predicted"/>
<dbReference type="InterPro" id="IPR036551">
    <property type="entry name" value="Flavin_trans-like"/>
</dbReference>
<keyword evidence="3" id="KW-1185">Reference proteome</keyword>
<dbReference type="Pfam" id="PF02441">
    <property type="entry name" value="Flavoprotein"/>
    <property type="match status" value="1"/>
</dbReference>
<dbReference type="PANTHER" id="PTHR14359">
    <property type="entry name" value="HOMO-OLIGOMERIC FLAVIN CONTAINING CYS DECARBOXYLASE FAMILY"/>
    <property type="match status" value="1"/>
</dbReference>
<evidence type="ECO:0000313" key="2">
    <source>
        <dbReference type="EMBL" id="MFD0919081.1"/>
    </source>
</evidence>
<protein>
    <submittedName>
        <fullName evidence="2">Flavoprotein</fullName>
    </submittedName>
</protein>
<sequence length="174" mass="18453">MSEQRVVYLVAAAAPPVRQLAEPLGLLRESGWSACVVLTPTAASWVNVAALEADSGFPVRVHPRLPHEQDPLPPADAVLAAPMTFNTINKVAGGISDTLAASLLNELLGVGLPMVFAPCVKQALRSHPAYQSGVERLRGCGIRLLDPDSLTCRGEDGLAAFRWDAVTSAFLQTM</sequence>